<dbReference type="RefSeq" id="WP_046525445.1">
    <property type="nucleotide sequence ID" value="NZ_LAYY01000032.1"/>
</dbReference>
<evidence type="ECO:0000313" key="2">
    <source>
        <dbReference type="EMBL" id="KKK36371.1"/>
    </source>
</evidence>
<feature type="transmembrane region" description="Helical" evidence="1">
    <location>
        <begin position="12"/>
        <end position="38"/>
    </location>
</feature>
<evidence type="ECO:0000256" key="1">
    <source>
        <dbReference type="SAM" id="Phobius"/>
    </source>
</evidence>
<dbReference type="Proteomes" id="UP000034166">
    <property type="component" value="Unassembled WGS sequence"/>
</dbReference>
<name>A0A0M2SRR8_9BACI</name>
<evidence type="ECO:0000313" key="3">
    <source>
        <dbReference type="Proteomes" id="UP000034166"/>
    </source>
</evidence>
<protein>
    <submittedName>
        <fullName evidence="2">Uncharacterized protein</fullName>
    </submittedName>
</protein>
<organism evidence="2 3">
    <name type="scientific">Mesobacillus campisalis</name>
    <dbReference type="NCBI Taxonomy" id="1408103"/>
    <lineage>
        <taxon>Bacteria</taxon>
        <taxon>Bacillati</taxon>
        <taxon>Bacillota</taxon>
        <taxon>Bacilli</taxon>
        <taxon>Bacillales</taxon>
        <taxon>Bacillaceae</taxon>
        <taxon>Mesobacillus</taxon>
    </lineage>
</organism>
<accession>A0A0M2SRR8</accession>
<dbReference type="AlphaFoldDB" id="A0A0M2SRR8"/>
<dbReference type="EMBL" id="LAYY01000032">
    <property type="protein sequence ID" value="KKK36371.1"/>
    <property type="molecule type" value="Genomic_DNA"/>
</dbReference>
<keyword evidence="1" id="KW-0472">Membrane</keyword>
<sequence length="187" mass="21195">MDQYDGKRLAAHAFDLLLTVAASLFYSFGVIIMMGIAGIFLSKSENVNTIFIWMILLFLLPVLLGTMQFTYGASFKVKQRRIFSQQVDVLFDFSRTRGQKRHQLKVKGSQLQSFLHWFLYNGIISILVYASASASLYENSANNVFSWLTCLYAVFLLVNALLLALSSQRRSLIEKVTGTKLAEIEEI</sequence>
<dbReference type="OrthoDB" id="2855554at2"/>
<keyword evidence="1" id="KW-0812">Transmembrane</keyword>
<dbReference type="PATRIC" id="fig|1408103.3.peg.4319"/>
<feature type="transmembrane region" description="Helical" evidence="1">
    <location>
        <begin position="50"/>
        <end position="71"/>
    </location>
</feature>
<reference evidence="2 3" key="1">
    <citation type="submission" date="2015-04" db="EMBL/GenBank/DDBJ databases">
        <title>Taxonomic description and genome sequence of Bacillus campisalis sp. nov., a novel member of the genus Bacillus isolated from solar saltern.</title>
        <authorList>
            <person name="Mathan Kumar R."/>
            <person name="Kaur G."/>
            <person name="Kumar A."/>
            <person name="Singh N.K."/>
            <person name="Kaur N."/>
            <person name="Kumar N."/>
            <person name="Mayilraj S."/>
        </authorList>
    </citation>
    <scope>NUCLEOTIDE SEQUENCE [LARGE SCALE GENOMIC DNA]</scope>
    <source>
        <strain evidence="2 3">SA2-6</strain>
    </source>
</reference>
<gene>
    <name evidence="2" type="ORF">WQ57_19510</name>
</gene>
<comment type="caution">
    <text evidence="2">The sequence shown here is derived from an EMBL/GenBank/DDBJ whole genome shotgun (WGS) entry which is preliminary data.</text>
</comment>
<keyword evidence="1" id="KW-1133">Transmembrane helix</keyword>
<proteinExistence type="predicted"/>
<feature type="transmembrane region" description="Helical" evidence="1">
    <location>
        <begin position="114"/>
        <end position="132"/>
    </location>
</feature>
<feature type="transmembrane region" description="Helical" evidence="1">
    <location>
        <begin position="144"/>
        <end position="165"/>
    </location>
</feature>
<keyword evidence="3" id="KW-1185">Reference proteome</keyword>